<feature type="transmembrane region" description="Helical" evidence="1">
    <location>
        <begin position="427"/>
        <end position="446"/>
    </location>
</feature>
<accession>A0ABW1YJR2</accession>
<sequence length="490" mass="53124">MKLKPSPALVKSSLSAHSVVGLVIGYLMYLVCLTGALVVYKDVIQRWEQPDVAEFSEFDSTTVETALNDYLSRQEQSPESLYVVLPTDHERRMHLSDGEAEWLLREDGTLGAEPREGLAHLLVELHYYLHLPSNIGILLVSALGAMLLGLIISGLLAHPRIFKDAFRFRLGGSRRLEQADIHNRLSVWGLPFHLMIALTGAFFGLAGLLVLTAAPAYYGGDREALIADIYGGDPVVEAPVQKVDVAAALAELQQRAPEAEPIYLVVQKPNTSGQFLEIAASLPGRLVYSEIYRYDADGIYINHQGLSDGIAGRQILYSVYRIHFGHFGGEGTTFWVKLAYLLLGLALTVVSVTGVNVWLARRGGRDWVNDFWCAGVWGTPAAIAMAALGAVVGNFSLIGFFLAGLVACLGLSLWLRDETRSAMLLKWGSAILLLLLVAVHGLIYPAQVGQGPVLAVHTVALLLAAWFVWAGYRQAAGIKAAEASRGGLAV</sequence>
<feature type="transmembrane region" description="Helical" evidence="1">
    <location>
        <begin position="338"/>
        <end position="359"/>
    </location>
</feature>
<feature type="transmembrane region" description="Helical" evidence="1">
    <location>
        <begin position="371"/>
        <end position="391"/>
    </location>
</feature>
<name>A0ABW1YJR2_9GAMM</name>
<comment type="caution">
    <text evidence="2">The sequence shown here is derived from an EMBL/GenBank/DDBJ whole genome shotgun (WGS) entry which is preliminary data.</text>
</comment>
<dbReference type="EMBL" id="JBHSVR010000001">
    <property type="protein sequence ID" value="MFC6632128.1"/>
    <property type="molecule type" value="Genomic_DNA"/>
</dbReference>
<organism evidence="2 3">
    <name type="scientific">Microbulbifer taiwanensis</name>
    <dbReference type="NCBI Taxonomy" id="986746"/>
    <lineage>
        <taxon>Bacteria</taxon>
        <taxon>Pseudomonadati</taxon>
        <taxon>Pseudomonadota</taxon>
        <taxon>Gammaproteobacteria</taxon>
        <taxon>Cellvibrionales</taxon>
        <taxon>Microbulbiferaceae</taxon>
        <taxon>Microbulbifer</taxon>
    </lineage>
</organism>
<dbReference type="InterPro" id="IPR005625">
    <property type="entry name" value="PepSY-ass_TM"/>
</dbReference>
<keyword evidence="1" id="KW-1133">Transmembrane helix</keyword>
<reference evidence="3" key="1">
    <citation type="journal article" date="2019" name="Int. J. Syst. Evol. Microbiol.">
        <title>The Global Catalogue of Microorganisms (GCM) 10K type strain sequencing project: providing services to taxonomists for standard genome sequencing and annotation.</title>
        <authorList>
            <consortium name="The Broad Institute Genomics Platform"/>
            <consortium name="The Broad Institute Genome Sequencing Center for Infectious Disease"/>
            <person name="Wu L."/>
            <person name="Ma J."/>
        </authorList>
    </citation>
    <scope>NUCLEOTIDE SEQUENCE [LARGE SCALE GENOMIC DNA]</scope>
    <source>
        <strain evidence="3">CGMCC 1.13718</strain>
    </source>
</reference>
<evidence type="ECO:0000313" key="2">
    <source>
        <dbReference type="EMBL" id="MFC6632128.1"/>
    </source>
</evidence>
<gene>
    <name evidence="2" type="ORF">ACFQBM_02490</name>
</gene>
<evidence type="ECO:0000256" key="1">
    <source>
        <dbReference type="SAM" id="Phobius"/>
    </source>
</evidence>
<dbReference type="PANTHER" id="PTHR34219">
    <property type="entry name" value="IRON-REGULATED INNER MEMBRANE PROTEIN-RELATED"/>
    <property type="match status" value="1"/>
</dbReference>
<feature type="transmembrane region" description="Helical" evidence="1">
    <location>
        <begin position="20"/>
        <end position="40"/>
    </location>
</feature>
<dbReference type="RefSeq" id="WP_193192240.1">
    <property type="nucleotide sequence ID" value="NZ_JACZFR010000026.1"/>
</dbReference>
<evidence type="ECO:0000313" key="3">
    <source>
        <dbReference type="Proteomes" id="UP001596425"/>
    </source>
</evidence>
<protein>
    <submittedName>
        <fullName evidence="2">PepSY-associated TM helix domain-containing protein</fullName>
    </submittedName>
</protein>
<feature type="transmembrane region" description="Helical" evidence="1">
    <location>
        <begin position="135"/>
        <end position="157"/>
    </location>
</feature>
<dbReference type="Pfam" id="PF03929">
    <property type="entry name" value="PepSY_TM"/>
    <property type="match status" value="1"/>
</dbReference>
<keyword evidence="1" id="KW-0472">Membrane</keyword>
<feature type="transmembrane region" description="Helical" evidence="1">
    <location>
        <begin position="397"/>
        <end position="415"/>
    </location>
</feature>
<keyword evidence="3" id="KW-1185">Reference proteome</keyword>
<feature type="transmembrane region" description="Helical" evidence="1">
    <location>
        <begin position="194"/>
        <end position="218"/>
    </location>
</feature>
<feature type="transmembrane region" description="Helical" evidence="1">
    <location>
        <begin position="452"/>
        <end position="472"/>
    </location>
</feature>
<dbReference type="PANTHER" id="PTHR34219:SF3">
    <property type="entry name" value="BLL7967 PROTEIN"/>
    <property type="match status" value="1"/>
</dbReference>
<dbReference type="Proteomes" id="UP001596425">
    <property type="component" value="Unassembled WGS sequence"/>
</dbReference>
<keyword evidence="1" id="KW-0812">Transmembrane</keyword>
<proteinExistence type="predicted"/>